<keyword evidence="1" id="KW-0966">Cell projection</keyword>
<sequence length="132" mass="14204">MSLHLARQTYKRAAQTDDALPADPHAVIGVALAELHSALGTLAAAAELRRPLPPRSMTLALSSIYLLQSSLDFERGGEIATSLFQVYEYCREQVAVAFRDKGEGADGLARATEFIATLREAWQSMDARGAAG</sequence>
<accession>A0A6B3RGZ5</accession>
<name>A0A6B3RGZ5_9RHOB</name>
<organism evidence="1 2">
    <name type="scientific">Pseudotabrizicola algicola</name>
    <dbReference type="NCBI Taxonomy" id="2709381"/>
    <lineage>
        <taxon>Bacteria</taxon>
        <taxon>Pseudomonadati</taxon>
        <taxon>Pseudomonadota</taxon>
        <taxon>Alphaproteobacteria</taxon>
        <taxon>Rhodobacterales</taxon>
        <taxon>Paracoccaceae</taxon>
        <taxon>Pseudotabrizicola</taxon>
    </lineage>
</organism>
<dbReference type="Gene3D" id="1.20.120.340">
    <property type="entry name" value="Flagellar protein FliS"/>
    <property type="match status" value="1"/>
</dbReference>
<keyword evidence="1" id="KW-0969">Cilium</keyword>
<dbReference type="AlphaFoldDB" id="A0A6B3RGZ5"/>
<dbReference type="Pfam" id="PF02561">
    <property type="entry name" value="FliS"/>
    <property type="match status" value="1"/>
</dbReference>
<evidence type="ECO:0000313" key="1">
    <source>
        <dbReference type="EMBL" id="NEX45240.1"/>
    </source>
</evidence>
<reference evidence="1 2" key="1">
    <citation type="submission" date="2020-02" db="EMBL/GenBank/DDBJ databases">
        <title>Rhodobacter algicola sp. nov., isolated from microalga culture.</title>
        <authorList>
            <person name="Park C.-Y."/>
        </authorList>
    </citation>
    <scope>NUCLEOTIDE SEQUENCE [LARGE SCALE GENOMIC DNA]</scope>
    <source>
        <strain evidence="1 2">ETT8</strain>
    </source>
</reference>
<dbReference type="InterPro" id="IPR003713">
    <property type="entry name" value="FliS"/>
</dbReference>
<dbReference type="RefSeq" id="WP_164609250.1">
    <property type="nucleotide sequence ID" value="NZ_JAAIKE010000001.1"/>
</dbReference>
<dbReference type="EMBL" id="JAAIKE010000001">
    <property type="protein sequence ID" value="NEX45240.1"/>
    <property type="molecule type" value="Genomic_DNA"/>
</dbReference>
<proteinExistence type="predicted"/>
<gene>
    <name evidence="1" type="ORF">G3572_03415</name>
</gene>
<keyword evidence="1" id="KW-0282">Flagellum</keyword>
<comment type="caution">
    <text evidence="1">The sequence shown here is derived from an EMBL/GenBank/DDBJ whole genome shotgun (WGS) entry which is preliminary data.</text>
</comment>
<dbReference type="Proteomes" id="UP000481421">
    <property type="component" value="Unassembled WGS sequence"/>
</dbReference>
<dbReference type="InterPro" id="IPR036584">
    <property type="entry name" value="FliS_sf"/>
</dbReference>
<evidence type="ECO:0000313" key="2">
    <source>
        <dbReference type="Proteomes" id="UP000481421"/>
    </source>
</evidence>
<keyword evidence="2" id="KW-1185">Reference proteome</keyword>
<dbReference type="SUPFAM" id="SSF101116">
    <property type="entry name" value="Flagellar export chaperone FliS"/>
    <property type="match status" value="1"/>
</dbReference>
<dbReference type="GO" id="GO:0044780">
    <property type="term" value="P:bacterial-type flagellum assembly"/>
    <property type="evidence" value="ECO:0007669"/>
    <property type="project" value="InterPro"/>
</dbReference>
<protein>
    <submittedName>
        <fullName evidence="1">Flagellar protein FliS</fullName>
    </submittedName>
</protein>